<keyword evidence="1" id="KW-0472">Membrane</keyword>
<gene>
    <name evidence="3" type="ORF">PanWU01x14_217280</name>
</gene>
<dbReference type="STRING" id="3476.A0A2P5BRC7"/>
<dbReference type="InterPro" id="IPR009721">
    <property type="entry name" value="O-acyltransferase_WSD1_C"/>
</dbReference>
<dbReference type="GO" id="GO:0008374">
    <property type="term" value="F:O-acyltransferase activity"/>
    <property type="evidence" value="ECO:0007669"/>
    <property type="project" value="InterPro"/>
</dbReference>
<keyword evidence="1" id="KW-1133">Transmembrane helix</keyword>
<keyword evidence="4" id="KW-1185">Reference proteome</keyword>
<dbReference type="Pfam" id="PF06974">
    <property type="entry name" value="WS_DGAT_C"/>
    <property type="match status" value="1"/>
</dbReference>
<dbReference type="EMBL" id="JXTB01000234">
    <property type="protein sequence ID" value="PON51361.1"/>
    <property type="molecule type" value="Genomic_DNA"/>
</dbReference>
<dbReference type="AlphaFoldDB" id="A0A2P5BRC7"/>
<dbReference type="Proteomes" id="UP000237105">
    <property type="component" value="Unassembled WGS sequence"/>
</dbReference>
<name>A0A2P5BRC7_PARAD</name>
<protein>
    <submittedName>
        <fullName evidence="3">O-acyltransferase WSD1, C-terminal</fullName>
    </submittedName>
</protein>
<dbReference type="OrthoDB" id="619536at2759"/>
<proteinExistence type="predicted"/>
<dbReference type="InterPro" id="IPR045034">
    <property type="entry name" value="O-acyltransferase_WSD1-like"/>
</dbReference>
<keyword evidence="1" id="KW-0812">Transmembrane</keyword>
<evidence type="ECO:0000259" key="2">
    <source>
        <dbReference type="Pfam" id="PF06974"/>
    </source>
</evidence>
<dbReference type="GO" id="GO:0019432">
    <property type="term" value="P:triglyceride biosynthetic process"/>
    <property type="evidence" value="ECO:0007669"/>
    <property type="project" value="TreeGrafter"/>
</dbReference>
<keyword evidence="3" id="KW-0012">Acyltransferase</keyword>
<accession>A0A2P5BRC7</accession>
<feature type="transmembrane region" description="Helical" evidence="1">
    <location>
        <begin position="88"/>
        <end position="107"/>
    </location>
</feature>
<feature type="domain" description="O-acyltransferase WSD1 C-terminal" evidence="2">
    <location>
        <begin position="162"/>
        <end position="223"/>
    </location>
</feature>
<sequence>MEIAPDKFVEDYIYFTKTSLDKSKPLWEVHVLKLKTSNTEGTADPEALPTILLTAKREEVKVNSISGSNNRCYVINCFFLRLWWLLRLFWNTFVDVMMFMVMALFLIKDTKNPIKHRPGSEYNGTARRIVFRVVSFDDMKMVKNAINAALTDMMEKNTKAKWGNWISYVLLHLTVILKPDDPLHYIREAKAIVDRKKHSFEALCTFSIAGLRFKFFGIKVSIFWRDLHMYTYINMGPNSTSKTVKLLMNSLYKASNKYNVIKALRVIKPFTQIHINIVFLLGYRSRLQPLLSSRPSLPVMAIPNNLNPLTLQLDCNNYSNSHSQMLLAVRPHDLNGYLFGTQPCPDALFPNSN</sequence>
<keyword evidence="3" id="KW-0808">Transferase</keyword>
<reference evidence="4" key="1">
    <citation type="submission" date="2016-06" db="EMBL/GenBank/DDBJ databases">
        <title>Parallel loss of symbiosis genes in relatives of nitrogen-fixing non-legume Parasponia.</title>
        <authorList>
            <person name="Van Velzen R."/>
            <person name="Holmer R."/>
            <person name="Bu F."/>
            <person name="Rutten L."/>
            <person name="Van Zeijl A."/>
            <person name="Liu W."/>
            <person name="Santuari L."/>
            <person name="Cao Q."/>
            <person name="Sharma T."/>
            <person name="Shen D."/>
            <person name="Roswanjaya Y."/>
            <person name="Wardhani T."/>
            <person name="Kalhor M.S."/>
            <person name="Jansen J."/>
            <person name="Van den Hoogen J."/>
            <person name="Gungor B."/>
            <person name="Hartog M."/>
            <person name="Hontelez J."/>
            <person name="Verver J."/>
            <person name="Yang W.-C."/>
            <person name="Schijlen E."/>
            <person name="Repin R."/>
            <person name="Schilthuizen M."/>
            <person name="Schranz E."/>
            <person name="Heidstra R."/>
            <person name="Miyata K."/>
            <person name="Fedorova E."/>
            <person name="Kohlen W."/>
            <person name="Bisseling T."/>
            <person name="Smit S."/>
            <person name="Geurts R."/>
        </authorList>
    </citation>
    <scope>NUCLEOTIDE SEQUENCE [LARGE SCALE GENOMIC DNA]</scope>
    <source>
        <strain evidence="4">cv. WU1-14</strain>
    </source>
</reference>
<evidence type="ECO:0000256" key="1">
    <source>
        <dbReference type="SAM" id="Phobius"/>
    </source>
</evidence>
<dbReference type="PANTHER" id="PTHR31650">
    <property type="entry name" value="O-ACYLTRANSFERASE (WSD1-LIKE) FAMILY PROTEIN"/>
    <property type="match status" value="1"/>
</dbReference>
<evidence type="ECO:0000313" key="4">
    <source>
        <dbReference type="Proteomes" id="UP000237105"/>
    </source>
</evidence>
<dbReference type="GO" id="GO:0005886">
    <property type="term" value="C:plasma membrane"/>
    <property type="evidence" value="ECO:0007669"/>
    <property type="project" value="TreeGrafter"/>
</dbReference>
<comment type="caution">
    <text evidence="3">The sequence shown here is derived from an EMBL/GenBank/DDBJ whole genome shotgun (WGS) entry which is preliminary data.</text>
</comment>
<organism evidence="3 4">
    <name type="scientific">Parasponia andersonii</name>
    <name type="common">Sponia andersonii</name>
    <dbReference type="NCBI Taxonomy" id="3476"/>
    <lineage>
        <taxon>Eukaryota</taxon>
        <taxon>Viridiplantae</taxon>
        <taxon>Streptophyta</taxon>
        <taxon>Embryophyta</taxon>
        <taxon>Tracheophyta</taxon>
        <taxon>Spermatophyta</taxon>
        <taxon>Magnoliopsida</taxon>
        <taxon>eudicotyledons</taxon>
        <taxon>Gunneridae</taxon>
        <taxon>Pentapetalae</taxon>
        <taxon>rosids</taxon>
        <taxon>fabids</taxon>
        <taxon>Rosales</taxon>
        <taxon>Cannabaceae</taxon>
        <taxon>Parasponia</taxon>
    </lineage>
</organism>
<dbReference type="PANTHER" id="PTHR31650:SF74">
    <property type="entry name" value="O-ACYLTRANSFERASE WSD1-LIKE"/>
    <property type="match status" value="1"/>
</dbReference>
<evidence type="ECO:0000313" key="3">
    <source>
        <dbReference type="EMBL" id="PON51361.1"/>
    </source>
</evidence>